<dbReference type="AlphaFoldDB" id="A0AAD7Z4S5"/>
<feature type="non-terminal residue" evidence="1">
    <location>
        <position position="1"/>
    </location>
</feature>
<name>A0AAD7Z4S5_DIPPU</name>
<gene>
    <name evidence="1" type="ORF">L9F63_008818</name>
</gene>
<evidence type="ECO:0000313" key="1">
    <source>
        <dbReference type="EMBL" id="KAJ9573781.1"/>
    </source>
</evidence>
<reference evidence="1" key="1">
    <citation type="journal article" date="2023" name="IScience">
        <title>Live-bearing cockroach genome reveals convergent evolutionary mechanisms linked to viviparity in insects and beyond.</title>
        <authorList>
            <person name="Fouks B."/>
            <person name="Harrison M.C."/>
            <person name="Mikhailova A.A."/>
            <person name="Marchal E."/>
            <person name="English S."/>
            <person name="Carruthers M."/>
            <person name="Jennings E.C."/>
            <person name="Chiamaka E.L."/>
            <person name="Frigard R.A."/>
            <person name="Pippel M."/>
            <person name="Attardo G.M."/>
            <person name="Benoit J.B."/>
            <person name="Bornberg-Bauer E."/>
            <person name="Tobe S.S."/>
        </authorList>
    </citation>
    <scope>NUCLEOTIDE SEQUENCE</scope>
    <source>
        <strain evidence="1">Stay&amp;Tobe</strain>
    </source>
</reference>
<proteinExistence type="predicted"/>
<keyword evidence="2" id="KW-1185">Reference proteome</keyword>
<organism evidence="1 2">
    <name type="scientific">Diploptera punctata</name>
    <name type="common">Pacific beetle cockroach</name>
    <dbReference type="NCBI Taxonomy" id="6984"/>
    <lineage>
        <taxon>Eukaryota</taxon>
        <taxon>Metazoa</taxon>
        <taxon>Ecdysozoa</taxon>
        <taxon>Arthropoda</taxon>
        <taxon>Hexapoda</taxon>
        <taxon>Insecta</taxon>
        <taxon>Pterygota</taxon>
        <taxon>Neoptera</taxon>
        <taxon>Polyneoptera</taxon>
        <taxon>Dictyoptera</taxon>
        <taxon>Blattodea</taxon>
        <taxon>Blaberoidea</taxon>
        <taxon>Blaberidae</taxon>
        <taxon>Diplopterinae</taxon>
        <taxon>Diploptera</taxon>
    </lineage>
</organism>
<feature type="non-terminal residue" evidence="1">
    <location>
        <position position="80"/>
    </location>
</feature>
<dbReference type="EMBL" id="JASPKZ010010680">
    <property type="protein sequence ID" value="KAJ9573781.1"/>
    <property type="molecule type" value="Genomic_DNA"/>
</dbReference>
<dbReference type="Proteomes" id="UP001233999">
    <property type="component" value="Unassembled WGS sequence"/>
</dbReference>
<evidence type="ECO:0000313" key="2">
    <source>
        <dbReference type="Proteomes" id="UP001233999"/>
    </source>
</evidence>
<protein>
    <submittedName>
        <fullName evidence="1">Uncharacterized protein</fullName>
    </submittedName>
</protein>
<reference evidence="1" key="2">
    <citation type="submission" date="2023-05" db="EMBL/GenBank/DDBJ databases">
        <authorList>
            <person name="Fouks B."/>
        </authorList>
    </citation>
    <scope>NUCLEOTIDE SEQUENCE</scope>
    <source>
        <strain evidence="1">Stay&amp;Tobe</strain>
        <tissue evidence="1">Testes</tissue>
    </source>
</reference>
<comment type="caution">
    <text evidence="1">The sequence shown here is derived from an EMBL/GenBank/DDBJ whole genome shotgun (WGS) entry which is preliminary data.</text>
</comment>
<sequence length="80" mass="9476">LYFLTMLVTFQGKLYSKFLNHRSCLIKFFHQTKSIHAVIIVKLPDKTCLYTQTKITEVNLSLRILAHQYCLLFQYSNFLS</sequence>
<accession>A0AAD7Z4S5</accession>